<evidence type="ECO:0000256" key="2">
    <source>
        <dbReference type="ARBA" id="ARBA00009441"/>
    </source>
</evidence>
<dbReference type="InterPro" id="IPR003395">
    <property type="entry name" value="RecF/RecN/SMC_N"/>
</dbReference>
<dbReference type="Proteomes" id="UP000247978">
    <property type="component" value="Unassembled WGS sequence"/>
</dbReference>
<dbReference type="Pfam" id="PF02463">
    <property type="entry name" value="SMC_N"/>
    <property type="match status" value="1"/>
</dbReference>
<keyword evidence="5 9" id="KW-0227">DNA damage</keyword>
<dbReference type="PIRSF" id="PIRSF003128">
    <property type="entry name" value="RecN"/>
    <property type="match status" value="1"/>
</dbReference>
<organism evidence="12 13">
    <name type="scientific">Pseudogracilibacillus auburnensis</name>
    <dbReference type="NCBI Taxonomy" id="1494959"/>
    <lineage>
        <taxon>Bacteria</taxon>
        <taxon>Bacillati</taxon>
        <taxon>Bacillota</taxon>
        <taxon>Bacilli</taxon>
        <taxon>Bacillales</taxon>
        <taxon>Bacillaceae</taxon>
        <taxon>Pseudogracilibacillus</taxon>
    </lineage>
</organism>
<keyword evidence="6" id="KW-0067">ATP-binding</keyword>
<dbReference type="PANTHER" id="PTHR11059">
    <property type="entry name" value="DNA REPAIR PROTEIN RECN"/>
    <property type="match status" value="1"/>
</dbReference>
<dbReference type="GO" id="GO:0005524">
    <property type="term" value="F:ATP binding"/>
    <property type="evidence" value="ECO:0007669"/>
    <property type="project" value="UniProtKB-KW"/>
</dbReference>
<dbReference type="GO" id="GO:0043590">
    <property type="term" value="C:bacterial nucleoid"/>
    <property type="evidence" value="ECO:0007669"/>
    <property type="project" value="TreeGrafter"/>
</dbReference>
<dbReference type="GO" id="GO:0006281">
    <property type="term" value="P:DNA repair"/>
    <property type="evidence" value="ECO:0007669"/>
    <property type="project" value="UniProtKB-KW"/>
</dbReference>
<dbReference type="Gene3D" id="3.40.50.300">
    <property type="entry name" value="P-loop containing nucleotide triphosphate hydrolases"/>
    <property type="match status" value="2"/>
</dbReference>
<keyword evidence="13" id="KW-1185">Reference proteome</keyword>
<gene>
    <name evidence="12" type="ORF">DFR56_11237</name>
</gene>
<comment type="caution">
    <text evidence="12">The sequence shown here is derived from an EMBL/GenBank/DDBJ whole genome shotgun (WGS) entry which is preliminary data.</text>
</comment>
<evidence type="ECO:0000256" key="9">
    <source>
        <dbReference type="PIRNR" id="PIRNR003128"/>
    </source>
</evidence>
<keyword evidence="4" id="KW-0547">Nucleotide-binding</keyword>
<comment type="function">
    <text evidence="1 9">May be involved in recombinational repair of damaged DNA.</text>
</comment>
<dbReference type="FunFam" id="3.40.50.300:FF:000319">
    <property type="entry name" value="DNA repair protein RecN"/>
    <property type="match status" value="1"/>
</dbReference>
<evidence type="ECO:0000256" key="4">
    <source>
        <dbReference type="ARBA" id="ARBA00022741"/>
    </source>
</evidence>
<dbReference type="OrthoDB" id="9806954at2"/>
<dbReference type="InterPro" id="IPR004604">
    <property type="entry name" value="DNA_recomb/repair_RecN"/>
</dbReference>
<evidence type="ECO:0000256" key="5">
    <source>
        <dbReference type="ARBA" id="ARBA00022763"/>
    </source>
</evidence>
<evidence type="ECO:0000256" key="10">
    <source>
        <dbReference type="SAM" id="Coils"/>
    </source>
</evidence>
<dbReference type="CDD" id="cd03241">
    <property type="entry name" value="ABC_RecN"/>
    <property type="match status" value="2"/>
</dbReference>
<dbReference type="GO" id="GO:0009432">
    <property type="term" value="P:SOS response"/>
    <property type="evidence" value="ECO:0007669"/>
    <property type="project" value="TreeGrafter"/>
</dbReference>
<evidence type="ECO:0000313" key="12">
    <source>
        <dbReference type="EMBL" id="PXW85059.1"/>
    </source>
</evidence>
<evidence type="ECO:0000256" key="8">
    <source>
        <dbReference type="ARBA" id="ARBA00033408"/>
    </source>
</evidence>
<accession>A0A2V3W8J6</accession>
<dbReference type="InterPro" id="IPR027417">
    <property type="entry name" value="P-loop_NTPase"/>
</dbReference>
<dbReference type="NCBIfam" id="TIGR00634">
    <property type="entry name" value="recN"/>
    <property type="match status" value="1"/>
</dbReference>
<evidence type="ECO:0000313" key="13">
    <source>
        <dbReference type="Proteomes" id="UP000247978"/>
    </source>
</evidence>
<dbReference type="PANTHER" id="PTHR11059:SF0">
    <property type="entry name" value="DNA REPAIR PROTEIN RECN"/>
    <property type="match status" value="1"/>
</dbReference>
<keyword evidence="10" id="KW-0175">Coiled coil</keyword>
<dbReference type="RefSeq" id="WP_110396329.1">
    <property type="nucleotide sequence ID" value="NZ_JBHUHB010000001.1"/>
</dbReference>
<name>A0A2V3W8J6_9BACI</name>
<evidence type="ECO:0000256" key="3">
    <source>
        <dbReference type="ARBA" id="ARBA00021315"/>
    </source>
</evidence>
<feature type="domain" description="RecF/RecN/SMC N-terminal" evidence="11">
    <location>
        <begin position="1"/>
        <end position="510"/>
    </location>
</feature>
<dbReference type="SUPFAM" id="SSF52540">
    <property type="entry name" value="P-loop containing nucleoside triphosphate hydrolases"/>
    <property type="match status" value="2"/>
</dbReference>
<evidence type="ECO:0000256" key="1">
    <source>
        <dbReference type="ARBA" id="ARBA00003618"/>
    </source>
</evidence>
<dbReference type="AlphaFoldDB" id="A0A2V3W8J6"/>
<keyword evidence="7 9" id="KW-0234">DNA repair</keyword>
<proteinExistence type="inferred from homology"/>
<protein>
    <recommendedName>
        <fullName evidence="3 9">DNA repair protein RecN</fullName>
    </recommendedName>
    <alternativeName>
        <fullName evidence="8 9">Recombination protein N</fullName>
    </alternativeName>
</protein>
<dbReference type="GO" id="GO:0006310">
    <property type="term" value="P:DNA recombination"/>
    <property type="evidence" value="ECO:0007669"/>
    <property type="project" value="InterPro"/>
</dbReference>
<dbReference type="FunFam" id="3.40.50.300:FF:000356">
    <property type="entry name" value="DNA repair protein RecN"/>
    <property type="match status" value="1"/>
</dbReference>
<comment type="similarity">
    <text evidence="2 9">Belongs to the RecN family.</text>
</comment>
<sequence>MITELSIRNFAIIDDISITFHDGLTVLTGETGAGKSIIIDAVELLTGSRSSVDFVRHGEKKAEITGLFTMEKEHYKIKKLCETYGIDIEDQMLILERTITNQGKSVCRINGKMVTLTILREFGQSIVNIHSQHDTIQLMDRKTHLPLLDLYNEKEIAPIKEQYNKWYKKLTVLTEKYKQLSENEQEMAHRLDLLQFQLAELEEANLSENEDIHLTEERNKLANYEKVYRTVQEAYYVLYGDQKALELMDMAKSALQEGEKYDPFIQEKAEEVSSLFFNLEEVSFSLRQFIDTLHFDEDRLNEVEARLNEINRLKKKYGSTVMEMIDFQNRIKTEIEEIQHKDSHLEKMEQDIQYVKDEALKVANKLHKVRKGTAQQLEKDIKVELNDLYLQHATFAVQFEEHHKQLLHANGIDQVTFMLASNLGEPLKELYKIASGGELSRIMLALKKIFAKHDQILTVIFDEIDTGVSGRVAQAIAEKMYQISQTTQVLCITHLPQVAAMSDHHLLISKQALNNRTSTLITDLSKDEKVKEIGRMMTGTKLTETAIEHSEQLLALTHTFKKSM</sequence>
<evidence type="ECO:0000259" key="11">
    <source>
        <dbReference type="Pfam" id="PF02463"/>
    </source>
</evidence>
<feature type="coiled-coil region" evidence="10">
    <location>
        <begin position="184"/>
        <end position="234"/>
    </location>
</feature>
<feature type="coiled-coil region" evidence="10">
    <location>
        <begin position="293"/>
        <end position="320"/>
    </location>
</feature>
<evidence type="ECO:0000256" key="6">
    <source>
        <dbReference type="ARBA" id="ARBA00022840"/>
    </source>
</evidence>
<dbReference type="EMBL" id="QJJQ01000012">
    <property type="protein sequence ID" value="PXW85059.1"/>
    <property type="molecule type" value="Genomic_DNA"/>
</dbReference>
<reference evidence="12 13" key="1">
    <citation type="submission" date="2018-05" db="EMBL/GenBank/DDBJ databases">
        <title>Genomic Encyclopedia of Type Strains, Phase IV (KMG-IV): sequencing the most valuable type-strain genomes for metagenomic binning, comparative biology and taxonomic classification.</title>
        <authorList>
            <person name="Goeker M."/>
        </authorList>
    </citation>
    <scope>NUCLEOTIDE SEQUENCE [LARGE SCALE GENOMIC DNA]</scope>
    <source>
        <strain evidence="12 13">DSM 28556</strain>
    </source>
</reference>
<evidence type="ECO:0000256" key="7">
    <source>
        <dbReference type="ARBA" id="ARBA00023204"/>
    </source>
</evidence>